<dbReference type="InterPro" id="IPR036691">
    <property type="entry name" value="Endo/exonu/phosph_ase_sf"/>
</dbReference>
<dbReference type="SUPFAM" id="SSF56219">
    <property type="entry name" value="DNase I-like"/>
    <property type="match status" value="1"/>
</dbReference>
<name>A0A7J6UYB7_THATH</name>
<dbReference type="GO" id="GO:0003824">
    <property type="term" value="F:catalytic activity"/>
    <property type="evidence" value="ECO:0007669"/>
    <property type="project" value="InterPro"/>
</dbReference>
<dbReference type="AlphaFoldDB" id="A0A7J6UYB7"/>
<dbReference type="OrthoDB" id="692400at2759"/>
<evidence type="ECO:0000259" key="1">
    <source>
        <dbReference type="Pfam" id="PF03372"/>
    </source>
</evidence>
<dbReference type="EMBL" id="JABWDY010041118">
    <property type="protein sequence ID" value="KAF5177633.1"/>
    <property type="molecule type" value="Genomic_DNA"/>
</dbReference>
<protein>
    <recommendedName>
        <fullName evidence="1">Endonuclease/exonuclease/phosphatase domain-containing protein</fullName>
    </recommendedName>
</protein>
<evidence type="ECO:0000313" key="2">
    <source>
        <dbReference type="EMBL" id="KAF5177633.1"/>
    </source>
</evidence>
<dbReference type="PANTHER" id="PTHR33710:SF71">
    <property type="entry name" value="ENDONUCLEASE_EXONUCLEASE_PHOSPHATASE DOMAIN-CONTAINING PROTEIN"/>
    <property type="match status" value="1"/>
</dbReference>
<dbReference type="Pfam" id="PF03372">
    <property type="entry name" value="Exo_endo_phos"/>
    <property type="match status" value="1"/>
</dbReference>
<dbReference type="PANTHER" id="PTHR33710">
    <property type="entry name" value="BNAC02G09200D PROTEIN"/>
    <property type="match status" value="1"/>
</dbReference>
<comment type="caution">
    <text evidence="2">The sequence shown here is derived from an EMBL/GenBank/DDBJ whole genome shotgun (WGS) entry which is preliminary data.</text>
</comment>
<feature type="domain" description="Endonuclease/exonuclease/phosphatase" evidence="1">
    <location>
        <begin position="87"/>
        <end position="246"/>
    </location>
</feature>
<dbReference type="Proteomes" id="UP000554482">
    <property type="component" value="Unassembled WGS sequence"/>
</dbReference>
<keyword evidence="3" id="KW-1185">Reference proteome</keyword>
<proteinExistence type="predicted"/>
<accession>A0A7J6UYB7</accession>
<dbReference type="InterPro" id="IPR005135">
    <property type="entry name" value="Endo/exonuclease/phosphatase"/>
</dbReference>
<reference evidence="2 3" key="1">
    <citation type="submission" date="2020-06" db="EMBL/GenBank/DDBJ databases">
        <title>Transcriptomic and genomic resources for Thalictrum thalictroides and T. hernandezii: Facilitating candidate gene discovery in an emerging model plant lineage.</title>
        <authorList>
            <person name="Arias T."/>
            <person name="Riano-Pachon D.M."/>
            <person name="Di Stilio V.S."/>
        </authorList>
    </citation>
    <scope>NUCLEOTIDE SEQUENCE [LARGE SCALE GENOMIC DNA]</scope>
    <source>
        <strain evidence="3">cv. WT478/WT964</strain>
        <tissue evidence="2">Leaves</tissue>
    </source>
</reference>
<sequence length="353" mass="40284">MPASSISSPPGFGHAHGSLTVTGQNAFMSNHRGISSNPFVEEHRDVPAKPCCIQNRFEPLLLAGINEEPIPLVDLTGIHLAEEVGQSSPPKGGIVLAWNSDYVEVIDKIDGAFSVTITCILKENQFSWMMTGVYGPCKDDERNHFIEELYDLRAWSDLPWCIGGDFNVTRFVHERRGRQHITRFMSEFEELVENLNLVDYPLQGARYTWTNGTSFSRIDRFLATADWEAHFSQAKEVALFRSVSDHRVVVLDCSRKRRGSVPFRFEVMWFENDGLLTCIDKWWNSSSFSEKTDEINSIDANEELGPLLDEDEVNRVLLKNELSLLLRKREICWCQKARIKWRCGGEDNTAFCN</sequence>
<gene>
    <name evidence="2" type="ORF">FRX31_032778</name>
</gene>
<dbReference type="Gene3D" id="3.60.10.10">
    <property type="entry name" value="Endonuclease/exonuclease/phosphatase"/>
    <property type="match status" value="1"/>
</dbReference>
<organism evidence="2 3">
    <name type="scientific">Thalictrum thalictroides</name>
    <name type="common">Rue-anemone</name>
    <name type="synonym">Anemone thalictroides</name>
    <dbReference type="NCBI Taxonomy" id="46969"/>
    <lineage>
        <taxon>Eukaryota</taxon>
        <taxon>Viridiplantae</taxon>
        <taxon>Streptophyta</taxon>
        <taxon>Embryophyta</taxon>
        <taxon>Tracheophyta</taxon>
        <taxon>Spermatophyta</taxon>
        <taxon>Magnoliopsida</taxon>
        <taxon>Ranunculales</taxon>
        <taxon>Ranunculaceae</taxon>
        <taxon>Thalictroideae</taxon>
        <taxon>Thalictrum</taxon>
    </lineage>
</organism>
<evidence type="ECO:0000313" key="3">
    <source>
        <dbReference type="Proteomes" id="UP000554482"/>
    </source>
</evidence>